<dbReference type="PANTHER" id="PTHR42847:SF8">
    <property type="entry name" value="CONSERVED PROTEIN"/>
    <property type="match status" value="1"/>
</dbReference>
<dbReference type="OrthoDB" id="143323at2"/>
<dbReference type="EMBL" id="LT629734">
    <property type="protein sequence ID" value="SDR70848.1"/>
    <property type="molecule type" value="Genomic_DNA"/>
</dbReference>
<evidence type="ECO:0000259" key="5">
    <source>
        <dbReference type="Pfam" id="PF00296"/>
    </source>
</evidence>
<accession>A0A1H1L8K6</accession>
<dbReference type="InterPro" id="IPR022480">
    <property type="entry name" value="F420_MSMEG2906"/>
</dbReference>
<dbReference type="GO" id="GO:0046306">
    <property type="term" value="P:alkanesulfonate catabolic process"/>
    <property type="evidence" value="ECO:0007669"/>
    <property type="project" value="TreeGrafter"/>
</dbReference>
<evidence type="ECO:0000256" key="1">
    <source>
        <dbReference type="ARBA" id="ARBA00022630"/>
    </source>
</evidence>
<dbReference type="Proteomes" id="UP000199649">
    <property type="component" value="Chromosome I"/>
</dbReference>
<name>A0A1H1L8K6_9MICO</name>
<dbReference type="NCBIfam" id="TIGR03856">
    <property type="entry name" value="F420_MSMEG_2906"/>
    <property type="match status" value="1"/>
</dbReference>
<dbReference type="RefSeq" id="WP_092665559.1">
    <property type="nucleotide sequence ID" value="NZ_LT629734.1"/>
</dbReference>
<evidence type="ECO:0000313" key="7">
    <source>
        <dbReference type="Proteomes" id="UP000199649"/>
    </source>
</evidence>
<feature type="domain" description="Luciferase-like" evidence="5">
    <location>
        <begin position="6"/>
        <end position="211"/>
    </location>
</feature>
<gene>
    <name evidence="6" type="ORF">SAMN04489719_0478</name>
</gene>
<reference evidence="7" key="1">
    <citation type="submission" date="2016-10" db="EMBL/GenBank/DDBJ databases">
        <authorList>
            <person name="Varghese N."/>
            <person name="Submissions S."/>
        </authorList>
    </citation>
    <scope>NUCLEOTIDE SEQUENCE [LARGE SCALE GENOMIC DNA]</scope>
    <source>
        <strain evidence="7">DSM 22965</strain>
    </source>
</reference>
<sequence>MTDRPTRIGVQLAPQHASMQTTIDAARRVEEMGADAVFGWDHFFPLSGEPDGWHFEATAQLAAWAQATERIQLGSLVFCNSYRNPDLLADVARTIDHIAGGRFVFGIGSGWFERDYEEYGYDFGSVGKRLNALADALPRIRERFAQLNPPPVGPMPILIGGKGEQKTLPLVAQHADIWHSFVGPDQLQHKLDVLRARCDDLGRDVGEIEISNGASVRDGVGGVGFERLDALHAIGTRLFTIPLSGDDTAEGYALERVQEFLDWRDAKNDGR</sequence>
<dbReference type="AlphaFoldDB" id="A0A1H1L8K6"/>
<organism evidence="6 7">
    <name type="scientific">Agrococcus carbonis</name>
    <dbReference type="NCBI Taxonomy" id="684552"/>
    <lineage>
        <taxon>Bacteria</taxon>
        <taxon>Bacillati</taxon>
        <taxon>Actinomycetota</taxon>
        <taxon>Actinomycetes</taxon>
        <taxon>Micrococcales</taxon>
        <taxon>Microbacteriaceae</taxon>
        <taxon>Agrococcus</taxon>
    </lineage>
</organism>
<keyword evidence="4" id="KW-0503">Monooxygenase</keyword>
<evidence type="ECO:0000313" key="6">
    <source>
        <dbReference type="EMBL" id="SDR70848.1"/>
    </source>
</evidence>
<protein>
    <submittedName>
        <fullName evidence="6">Probable F420-dependent oxidoreductase, MSMEG_2906 family</fullName>
    </submittedName>
</protein>
<dbReference type="GO" id="GO:0008726">
    <property type="term" value="F:alkanesulfonate monooxygenase activity"/>
    <property type="evidence" value="ECO:0007669"/>
    <property type="project" value="TreeGrafter"/>
</dbReference>
<evidence type="ECO:0000256" key="4">
    <source>
        <dbReference type="ARBA" id="ARBA00023033"/>
    </source>
</evidence>
<keyword evidence="7" id="KW-1185">Reference proteome</keyword>
<dbReference type="InterPro" id="IPR036661">
    <property type="entry name" value="Luciferase-like_sf"/>
</dbReference>
<keyword evidence="3" id="KW-0560">Oxidoreductase</keyword>
<evidence type="ECO:0000256" key="3">
    <source>
        <dbReference type="ARBA" id="ARBA00023002"/>
    </source>
</evidence>
<keyword evidence="1" id="KW-0285">Flavoprotein</keyword>
<dbReference type="PANTHER" id="PTHR42847">
    <property type="entry name" value="ALKANESULFONATE MONOOXYGENASE"/>
    <property type="match status" value="1"/>
</dbReference>
<dbReference type="SUPFAM" id="SSF51679">
    <property type="entry name" value="Bacterial luciferase-like"/>
    <property type="match status" value="1"/>
</dbReference>
<dbReference type="Gene3D" id="3.20.20.30">
    <property type="entry name" value="Luciferase-like domain"/>
    <property type="match status" value="1"/>
</dbReference>
<evidence type="ECO:0000256" key="2">
    <source>
        <dbReference type="ARBA" id="ARBA00022643"/>
    </source>
</evidence>
<dbReference type="STRING" id="684552.SAMN04489719_0478"/>
<proteinExistence type="predicted"/>
<dbReference type="InterPro" id="IPR011251">
    <property type="entry name" value="Luciferase-like_dom"/>
</dbReference>
<keyword evidence="2" id="KW-0288">FMN</keyword>
<dbReference type="InterPro" id="IPR050172">
    <property type="entry name" value="SsuD_RutA_monooxygenase"/>
</dbReference>
<dbReference type="Pfam" id="PF00296">
    <property type="entry name" value="Bac_luciferase"/>
    <property type="match status" value="1"/>
</dbReference>